<feature type="domain" description="BFD-like [2Fe-2S]-binding" evidence="9">
    <location>
        <begin position="56"/>
        <end position="103"/>
    </location>
</feature>
<keyword evidence="5" id="KW-0408">Iron</keyword>
<evidence type="ECO:0000256" key="7">
    <source>
        <dbReference type="ARBA" id="ARBA00039386"/>
    </source>
</evidence>
<proteinExistence type="inferred from homology"/>
<reference evidence="10" key="1">
    <citation type="submission" date="2019-11" db="EMBL/GenBank/DDBJ databases">
        <authorList>
            <person name="Feng L."/>
        </authorList>
    </citation>
    <scope>NUCLEOTIDE SEQUENCE</scope>
    <source>
        <strain evidence="10">CTertiumLFYP3</strain>
    </source>
</reference>
<gene>
    <name evidence="10" type="primary">nasB</name>
    <name evidence="10" type="ORF">CTLFYP3_03079</name>
</gene>
<keyword evidence="2" id="KW-0001">2Fe-2S</keyword>
<evidence type="ECO:0000256" key="4">
    <source>
        <dbReference type="ARBA" id="ARBA00022982"/>
    </source>
</evidence>
<protein>
    <recommendedName>
        <fullName evidence="7">Bacterioferritin-associated ferredoxin</fullName>
    </recommendedName>
</protein>
<sequence>MARGIKICRCRDVSYLEIRNAMVEGARSLEDIMEITGAATCCGGCTSQVIGILESVCRCNDVSMKEVEEIIKNGADTVEKVGKLTKAGTTCGRCRPLIDSVIKYKR</sequence>
<evidence type="ECO:0000256" key="2">
    <source>
        <dbReference type="ARBA" id="ARBA00022714"/>
    </source>
</evidence>
<evidence type="ECO:0000259" key="9">
    <source>
        <dbReference type="Pfam" id="PF04324"/>
    </source>
</evidence>
<dbReference type="InterPro" id="IPR041854">
    <property type="entry name" value="BFD-like_2Fe2S-bd_dom_sf"/>
</dbReference>
<dbReference type="AlphaFoldDB" id="A0A6N3G9V6"/>
<dbReference type="GO" id="GO:0046872">
    <property type="term" value="F:metal ion binding"/>
    <property type="evidence" value="ECO:0007669"/>
    <property type="project" value="UniProtKB-KW"/>
</dbReference>
<dbReference type="PANTHER" id="PTHR37424">
    <property type="entry name" value="BACTERIOFERRITIN-ASSOCIATED FERREDOXIN"/>
    <property type="match status" value="1"/>
</dbReference>
<evidence type="ECO:0000256" key="1">
    <source>
        <dbReference type="ARBA" id="ARBA00022448"/>
    </source>
</evidence>
<dbReference type="PANTHER" id="PTHR37424:SF1">
    <property type="entry name" value="BACTERIOFERRITIN-ASSOCIATED FERREDOXIN"/>
    <property type="match status" value="1"/>
</dbReference>
<dbReference type="EMBL" id="CACRTO010000046">
    <property type="protein sequence ID" value="VYU60773.1"/>
    <property type="molecule type" value="Genomic_DNA"/>
</dbReference>
<evidence type="ECO:0000313" key="10">
    <source>
        <dbReference type="EMBL" id="VYU60773.1"/>
    </source>
</evidence>
<dbReference type="GO" id="GO:0051537">
    <property type="term" value="F:2 iron, 2 sulfur cluster binding"/>
    <property type="evidence" value="ECO:0007669"/>
    <property type="project" value="UniProtKB-KW"/>
</dbReference>
<name>A0A6N3G9V6_9CLOT</name>
<evidence type="ECO:0000256" key="8">
    <source>
        <dbReference type="ARBA" id="ARBA00046332"/>
    </source>
</evidence>
<keyword evidence="4" id="KW-0249">Electron transport</keyword>
<dbReference type="Gene3D" id="1.10.10.1100">
    <property type="entry name" value="BFD-like [2Fe-2S]-binding domain"/>
    <property type="match status" value="2"/>
</dbReference>
<evidence type="ECO:0000256" key="3">
    <source>
        <dbReference type="ARBA" id="ARBA00022723"/>
    </source>
</evidence>
<dbReference type="Pfam" id="PF04324">
    <property type="entry name" value="Fer2_BFD"/>
    <property type="match status" value="2"/>
</dbReference>
<evidence type="ECO:0000256" key="5">
    <source>
        <dbReference type="ARBA" id="ARBA00023004"/>
    </source>
</evidence>
<accession>A0A6N3G9V6</accession>
<dbReference type="CDD" id="cd19942">
    <property type="entry name" value="Fer2_BFD-like"/>
    <property type="match status" value="1"/>
</dbReference>
<keyword evidence="3" id="KW-0479">Metal-binding</keyword>
<keyword evidence="6" id="KW-0411">Iron-sulfur</keyword>
<dbReference type="InterPro" id="IPR052371">
    <property type="entry name" value="BFD-associated_ferredoxin"/>
</dbReference>
<dbReference type="RefSeq" id="WP_156627542.1">
    <property type="nucleotide sequence ID" value="NZ_CACRTO010000046.1"/>
</dbReference>
<comment type="similarity">
    <text evidence="8">Belongs to the Bfd family.</text>
</comment>
<evidence type="ECO:0000256" key="6">
    <source>
        <dbReference type="ARBA" id="ARBA00023014"/>
    </source>
</evidence>
<dbReference type="InterPro" id="IPR007419">
    <property type="entry name" value="BFD-like_2Fe2S-bd_dom"/>
</dbReference>
<organism evidence="10">
    <name type="scientific">Clostridium tertium</name>
    <dbReference type="NCBI Taxonomy" id="1559"/>
    <lineage>
        <taxon>Bacteria</taxon>
        <taxon>Bacillati</taxon>
        <taxon>Bacillota</taxon>
        <taxon>Clostridia</taxon>
        <taxon>Eubacteriales</taxon>
        <taxon>Clostridiaceae</taxon>
        <taxon>Clostridium</taxon>
    </lineage>
</organism>
<keyword evidence="1" id="KW-0813">Transport</keyword>
<feature type="domain" description="BFD-like [2Fe-2S]-binding" evidence="9">
    <location>
        <begin position="7"/>
        <end position="54"/>
    </location>
</feature>